<evidence type="ECO:0000256" key="7">
    <source>
        <dbReference type="ARBA" id="ARBA00022918"/>
    </source>
</evidence>
<feature type="compositionally biased region" description="Polar residues" evidence="9">
    <location>
        <begin position="274"/>
        <end position="284"/>
    </location>
</feature>
<evidence type="ECO:0000259" key="12">
    <source>
        <dbReference type="Pfam" id="PF17919"/>
    </source>
</evidence>
<evidence type="ECO:0000256" key="5">
    <source>
        <dbReference type="ARBA" id="ARBA00022759"/>
    </source>
</evidence>
<feature type="domain" description="Reverse transcriptase" evidence="10">
    <location>
        <begin position="1382"/>
        <end position="1486"/>
    </location>
</feature>
<evidence type="ECO:0000256" key="8">
    <source>
        <dbReference type="ARBA" id="ARBA00023268"/>
    </source>
</evidence>
<evidence type="ECO:0000313" key="15">
    <source>
        <dbReference type="Proteomes" id="UP000265515"/>
    </source>
</evidence>
<feature type="domain" description="Integrase zinc-binding" evidence="13">
    <location>
        <begin position="1960"/>
        <end position="2016"/>
    </location>
</feature>
<feature type="domain" description="Reverse transcriptase/retrotransposon-derived protein RNase H-like" evidence="12">
    <location>
        <begin position="1551"/>
        <end position="1606"/>
    </location>
</feature>
<protein>
    <recommendedName>
        <fullName evidence="1">RNA-directed DNA polymerase</fullName>
        <ecNumber evidence="1">2.7.7.49</ecNumber>
    </recommendedName>
</protein>
<keyword evidence="15" id="KW-1185">Reference proteome</keyword>
<evidence type="ECO:0000256" key="4">
    <source>
        <dbReference type="ARBA" id="ARBA00022722"/>
    </source>
</evidence>
<evidence type="ECO:0000256" key="3">
    <source>
        <dbReference type="ARBA" id="ARBA00022695"/>
    </source>
</evidence>
<dbReference type="Gene3D" id="3.10.20.370">
    <property type="match status" value="1"/>
</dbReference>
<dbReference type="GO" id="GO:0004519">
    <property type="term" value="F:endonuclease activity"/>
    <property type="evidence" value="ECO:0007669"/>
    <property type="project" value="UniProtKB-KW"/>
</dbReference>
<dbReference type="InterPro" id="IPR043502">
    <property type="entry name" value="DNA/RNA_pol_sf"/>
</dbReference>
<dbReference type="Gene3D" id="1.10.340.70">
    <property type="match status" value="2"/>
</dbReference>
<dbReference type="GO" id="GO:0003964">
    <property type="term" value="F:RNA-directed DNA polymerase activity"/>
    <property type="evidence" value="ECO:0007669"/>
    <property type="project" value="UniProtKB-KW"/>
</dbReference>
<dbReference type="PANTHER" id="PTHR37984">
    <property type="entry name" value="PROTEIN CBG26694"/>
    <property type="match status" value="1"/>
</dbReference>
<keyword evidence="5" id="KW-0255">Endonuclease</keyword>
<dbReference type="InterPro" id="IPR000477">
    <property type="entry name" value="RT_dom"/>
</dbReference>
<keyword evidence="6" id="KW-0378">Hydrolase</keyword>
<dbReference type="Proteomes" id="UP000265515">
    <property type="component" value="Unassembled WGS sequence"/>
</dbReference>
<evidence type="ECO:0000259" key="13">
    <source>
        <dbReference type="Pfam" id="PF17921"/>
    </source>
</evidence>
<dbReference type="GO" id="GO:0016787">
    <property type="term" value="F:hydrolase activity"/>
    <property type="evidence" value="ECO:0007669"/>
    <property type="project" value="UniProtKB-KW"/>
</dbReference>
<dbReference type="CDD" id="cd00303">
    <property type="entry name" value="retropepsin_like"/>
    <property type="match status" value="1"/>
</dbReference>
<feature type="region of interest" description="Disordered" evidence="9">
    <location>
        <begin position="1618"/>
        <end position="1640"/>
    </location>
</feature>
<dbReference type="PANTHER" id="PTHR37984:SF5">
    <property type="entry name" value="PROTEIN NYNRIN-LIKE"/>
    <property type="match status" value="1"/>
</dbReference>
<dbReference type="FunFam" id="1.10.340.70:FF:000001">
    <property type="entry name" value="Retrovirus-related Pol polyprotein from transposon gypsy-like Protein"/>
    <property type="match status" value="1"/>
</dbReference>
<accession>A0A388LNI9</accession>
<evidence type="ECO:0000256" key="2">
    <source>
        <dbReference type="ARBA" id="ARBA00022679"/>
    </source>
</evidence>
<sequence length="2098" mass="235334">MSDEEDIGEDDRRILRSARGPRAHVSLGPEGDRILFRRLRERQQEQRRARAAEASRTLVSEAGATAAMATAAMVTSAQQTSQAGSSGAVGSTVAQTVSQSTGIMASQAAVLTPEDVAIQQAALQEAQLQWALGEIKAEKEKMIRRRVRMQRRGADIEELELMDLTHMDADVKVVRRALLGVIEMQKHQTTILQDIQQSLAVLAGHAQATPSPAGPGAWPVSYPPFSVPPVTGVYPYVAPSTVAIVSLGMPLSGGVTTGSSLQVPVQTVFTPSPSQVAVTTQPDVSQPVQPQGTQPQQLAQQPVSPGPQPGVTQGPGQTQWVPKTAIAAPKPFTGDKRGEDLDTWLRAVSVYVRCKLTLPHEEVFVAASYLEGSAARWLSGLVQLQGYGHDFRAWAASQKLEDFLKMVEERWHDPQEAQRTTDAILTLHTRQFKSVREATDAVERLICVPGVRYDPQVLLTSYLRCFSQPLRNQFAKEADINMHNFPSFSKVALDLEAKIGHGKAPTTDGRKKTLPPNWKAKGRIMFVDNDGSTIELDGNFQEGVGSEAGSVEASEGGVVAVVSQKDASQYGIGTVLAQQEGPKLRPVEYMSKKMPSQKLAKSTYEKELYAVYKALTHWRHYLLGRLFILRTDHQTLRWMRTQPVLSDTLKRWIEVIEQYDFDPQYLKGQYNKVADALSRRPDFSGALITEFDLTDNVTRSLVDAYREDQFMSEIIRRLQAKGKKTSAEFELVNGLLFVDKDGNKRLCVPSRESLRSLFLGECHDATGHFGYKKTAANLLQRFWWPTMMRDAQLYVETCQVCQRDKPRTQAPLGLLKPLPIPERPGTAQSPAMAPGKFVACSARSAVPRQQCHVQSQCHVSSATSAVPRKQQCHVNNATVPRQQCPATMTGAALGMPGQLANESLADYNQRFQTQLALIEAEEQRQLAAKAARLQAEAAATTEKQRLQAEADADTEARHKEALHLLRRHEATSIERLKFWHFEPSEGHGDATPEEQHREFMAKLVTRLVYTSLPPSTAGESTSWSRLEELDPLTFADFQWMPLPRSGRLPKPRCNVLMAQLRDYLHTAVPTPLMDAGVEVVDLHAYIAKIDREFKMQRYDDIDAPLLYVRIQIGEATCSALIDCGASRNSMSQDLMVRAGLGPHVWRKSQPTQVTLADGHTHKSIDQCIDDVPVYFAPHASEAVSFDILDTKFDMILSMSWLRSEDHPVNFYRRTVDVRDRNGVLVPCTVAPPHPSISYHVVSAASMRASIIRDDIEEMEMCFLHALPPHDASSTDSSSDPRITELLDAYSDVLEVPHGVVPDRPIRHEIILEDGAVPPRSCIYRMSEEELSVLRAQLDDLLEKGWIRPTSLPNGAPVLFVRKKNKDLRLWIDYRKLNAQTIINIRKEDHYKTAFKTRYGHFEWLVMPFALTNAPATFQAAMTTEFRHMLDRFVLIYLDDILVYNRSLDDNVEHLRTVLERLRQAKYKANRDKCEFTWQKLEYLGHYVTPHGIRSLADKIKALHVWPEPTNTTNVRSFMGLAGHYERFITGYSRSAAPMTRLQSPKVPFVFDDDARRSFQALKTAMLMAPVLSIYDPTLPTRVTTDASGYGIGAVLEQHDGDDWHLVNEVWSDASRTFLGASTTPRPDPPPPEPSVPTPSPTITVTSPRQFAHFIRQDDITFFTVNGTDLLHYDPPCPDAELISLEPDPPSISMPPISASLPPLSVESTPSSLADIDAKELARYTADLEPAVRDLIREYHDIFPSPFSYAGIPPMRDVEHAIQLVRNYRVHHQTPYRLSIPEATELKRQLEELLRLGSIKPSNSPWGAPVLFARKADETLRLCIDYHGLNRYTVKNNYPMPRSDELFNRLAGAIRLDLSEFSFTTEHIKGETNRVADALSRHPNHDQQQIQLAAISVTTVHPLVTDEFRTHYRHCPDYRDIHATLRSGKTIPNYYLGDNGLVYWYGSQGIREPPICVPSTRQLRVQAVTEFHDQAAAGHMGFHKMLARVSRLFVWPKRKDFVKDYVAECPICQEVNNASYLPYGLLQPRSIPEGRWQSMSIDFIGPLRPPTPRSHDVILVLVDCFTKRARFVLCRYAIGAREVAGIEFDRVTRDHGLPP</sequence>
<dbReference type="InterPro" id="IPR041577">
    <property type="entry name" value="RT_RNaseH_2"/>
</dbReference>
<evidence type="ECO:0000313" key="14">
    <source>
        <dbReference type="EMBL" id="GBG83916.1"/>
    </source>
</evidence>
<organism evidence="14 15">
    <name type="scientific">Chara braunii</name>
    <name type="common">Braun's stonewort</name>
    <dbReference type="NCBI Taxonomy" id="69332"/>
    <lineage>
        <taxon>Eukaryota</taxon>
        <taxon>Viridiplantae</taxon>
        <taxon>Streptophyta</taxon>
        <taxon>Charophyceae</taxon>
        <taxon>Charales</taxon>
        <taxon>Characeae</taxon>
        <taxon>Chara</taxon>
    </lineage>
</organism>
<dbReference type="Gramene" id="GBG83916">
    <property type="protein sequence ID" value="GBG83916"/>
    <property type="gene ID" value="CBR_g37787"/>
</dbReference>
<evidence type="ECO:0000259" key="10">
    <source>
        <dbReference type="Pfam" id="PF00078"/>
    </source>
</evidence>
<name>A0A388LNI9_CHABU</name>
<keyword evidence="8" id="KW-0511">Multifunctional enzyme</keyword>
<dbReference type="Gene3D" id="3.10.10.10">
    <property type="entry name" value="HIV Type 1 Reverse Transcriptase, subunit A, domain 1"/>
    <property type="match status" value="3"/>
</dbReference>
<dbReference type="FunFam" id="3.30.70.270:FF:000003">
    <property type="entry name" value="Transposon Ty3-G Gag-Pol polyprotein"/>
    <property type="match status" value="1"/>
</dbReference>
<dbReference type="Pfam" id="PF17921">
    <property type="entry name" value="Integrase_H2C2"/>
    <property type="match status" value="2"/>
</dbReference>
<dbReference type="Gene3D" id="3.30.70.270">
    <property type="match status" value="2"/>
</dbReference>
<keyword evidence="7" id="KW-0695">RNA-directed DNA polymerase</keyword>
<dbReference type="EC" id="2.7.7.49" evidence="1"/>
<proteinExistence type="predicted"/>
<evidence type="ECO:0000256" key="6">
    <source>
        <dbReference type="ARBA" id="ARBA00022801"/>
    </source>
</evidence>
<gene>
    <name evidence="14" type="ORF">CBR_g37787</name>
</gene>
<dbReference type="InterPro" id="IPR043128">
    <property type="entry name" value="Rev_trsase/Diguanyl_cyclase"/>
</dbReference>
<keyword evidence="3" id="KW-0548">Nucleotidyltransferase</keyword>
<feature type="domain" description="Integrase zinc-binding" evidence="13">
    <location>
        <begin position="752"/>
        <end position="807"/>
    </location>
</feature>
<dbReference type="InterPro" id="IPR041373">
    <property type="entry name" value="RT_RNaseH"/>
</dbReference>
<feature type="region of interest" description="Disordered" evidence="9">
    <location>
        <begin position="1"/>
        <end position="31"/>
    </location>
</feature>
<dbReference type="FunFam" id="3.30.70.270:FF:000020">
    <property type="entry name" value="Transposon Tf2-6 polyprotein-like Protein"/>
    <property type="match status" value="1"/>
</dbReference>
<dbReference type="Gene3D" id="2.40.70.10">
    <property type="entry name" value="Acid Proteases"/>
    <property type="match status" value="1"/>
</dbReference>
<keyword evidence="4" id="KW-0540">Nuclease</keyword>
<reference evidence="14 15" key="1">
    <citation type="journal article" date="2018" name="Cell">
        <title>The Chara Genome: Secondary Complexity and Implications for Plant Terrestrialization.</title>
        <authorList>
            <person name="Nishiyama T."/>
            <person name="Sakayama H."/>
            <person name="Vries J.D."/>
            <person name="Buschmann H."/>
            <person name="Saint-Marcoux D."/>
            <person name="Ullrich K.K."/>
            <person name="Haas F.B."/>
            <person name="Vanderstraeten L."/>
            <person name="Becker D."/>
            <person name="Lang D."/>
            <person name="Vosolsobe S."/>
            <person name="Rombauts S."/>
            <person name="Wilhelmsson P.K.I."/>
            <person name="Janitza P."/>
            <person name="Kern R."/>
            <person name="Heyl A."/>
            <person name="Rumpler F."/>
            <person name="Villalobos L.I.A.C."/>
            <person name="Clay J.M."/>
            <person name="Skokan R."/>
            <person name="Toyoda A."/>
            <person name="Suzuki Y."/>
            <person name="Kagoshima H."/>
            <person name="Schijlen E."/>
            <person name="Tajeshwar N."/>
            <person name="Catarino B."/>
            <person name="Hetherington A.J."/>
            <person name="Saltykova A."/>
            <person name="Bonnot C."/>
            <person name="Breuninger H."/>
            <person name="Symeonidi A."/>
            <person name="Radhakrishnan G.V."/>
            <person name="Van Nieuwerburgh F."/>
            <person name="Deforce D."/>
            <person name="Chang C."/>
            <person name="Karol K.G."/>
            <person name="Hedrich R."/>
            <person name="Ulvskov P."/>
            <person name="Glockner G."/>
            <person name="Delwiche C.F."/>
            <person name="Petrasek J."/>
            <person name="Van de Peer Y."/>
            <person name="Friml J."/>
            <person name="Beilby M."/>
            <person name="Dolan L."/>
            <person name="Kohara Y."/>
            <person name="Sugano S."/>
            <person name="Fujiyama A."/>
            <person name="Delaux P.-M."/>
            <person name="Quint M."/>
            <person name="TheiBen G."/>
            <person name="Hagemann M."/>
            <person name="Harholt J."/>
            <person name="Dunand C."/>
            <person name="Zachgo S."/>
            <person name="Langdale J."/>
            <person name="Maumus F."/>
            <person name="Straeten D.V.D."/>
            <person name="Gould S.B."/>
            <person name="Rensing S.A."/>
        </authorList>
    </citation>
    <scope>NUCLEOTIDE SEQUENCE [LARGE SCALE GENOMIC DNA]</scope>
    <source>
        <strain evidence="14 15">S276</strain>
    </source>
</reference>
<dbReference type="SUPFAM" id="SSF56672">
    <property type="entry name" value="DNA/RNA polymerases"/>
    <property type="match status" value="3"/>
</dbReference>
<feature type="compositionally biased region" description="Pro residues" evidence="9">
    <location>
        <begin position="1625"/>
        <end position="1639"/>
    </location>
</feature>
<dbReference type="InterPro" id="IPR021109">
    <property type="entry name" value="Peptidase_aspartic_dom_sf"/>
</dbReference>
<evidence type="ECO:0000256" key="9">
    <source>
        <dbReference type="SAM" id="MobiDB-lite"/>
    </source>
</evidence>
<dbReference type="InterPro" id="IPR041588">
    <property type="entry name" value="Integrase_H2C2"/>
</dbReference>
<feature type="domain" description="Reverse transcriptase RNase H-like" evidence="11">
    <location>
        <begin position="565"/>
        <end position="659"/>
    </location>
</feature>
<evidence type="ECO:0000256" key="1">
    <source>
        <dbReference type="ARBA" id="ARBA00012493"/>
    </source>
</evidence>
<feature type="compositionally biased region" description="Low complexity" evidence="9">
    <location>
        <begin position="286"/>
        <end position="318"/>
    </location>
</feature>
<dbReference type="EMBL" id="BFEA01000456">
    <property type="protein sequence ID" value="GBG83916.1"/>
    <property type="molecule type" value="Genomic_DNA"/>
</dbReference>
<evidence type="ECO:0000259" key="11">
    <source>
        <dbReference type="Pfam" id="PF17917"/>
    </source>
</evidence>
<keyword evidence="2" id="KW-0808">Transferase</keyword>
<comment type="caution">
    <text evidence="14">The sequence shown here is derived from an EMBL/GenBank/DDBJ whole genome shotgun (WGS) entry which is preliminary data.</text>
</comment>
<feature type="region of interest" description="Disordered" evidence="9">
    <location>
        <begin position="274"/>
        <end position="318"/>
    </location>
</feature>
<dbReference type="Pfam" id="PF17919">
    <property type="entry name" value="RT_RNaseH_2"/>
    <property type="match status" value="1"/>
</dbReference>
<dbReference type="CDD" id="cd01647">
    <property type="entry name" value="RT_LTR"/>
    <property type="match status" value="1"/>
</dbReference>
<dbReference type="InterPro" id="IPR050951">
    <property type="entry name" value="Retrovirus_Pol_polyprotein"/>
</dbReference>
<dbReference type="Pfam" id="PF00078">
    <property type="entry name" value="RVT_1"/>
    <property type="match status" value="1"/>
</dbReference>
<dbReference type="Pfam" id="PF17917">
    <property type="entry name" value="RT_RNaseH"/>
    <property type="match status" value="1"/>
</dbReference>
<dbReference type="CDD" id="cd09274">
    <property type="entry name" value="RNase_HI_RT_Ty3"/>
    <property type="match status" value="1"/>
</dbReference>